<name>A0A1H0UNA8_PSERE</name>
<organism evidence="2 3">
    <name type="scientific">Pseudomonas reinekei</name>
    <dbReference type="NCBI Taxonomy" id="395598"/>
    <lineage>
        <taxon>Bacteria</taxon>
        <taxon>Pseudomonadati</taxon>
        <taxon>Pseudomonadota</taxon>
        <taxon>Gammaproteobacteria</taxon>
        <taxon>Pseudomonadales</taxon>
        <taxon>Pseudomonadaceae</taxon>
        <taxon>Pseudomonas</taxon>
    </lineage>
</organism>
<accession>A0A1H0UNA8</accession>
<reference evidence="2 3" key="1">
    <citation type="submission" date="2016-10" db="EMBL/GenBank/DDBJ databases">
        <authorList>
            <person name="de Groot N.N."/>
        </authorList>
    </citation>
    <scope>NUCLEOTIDE SEQUENCE [LARGE SCALE GENOMIC DNA]</scope>
    <source>
        <strain evidence="2 3">BS3776</strain>
    </source>
</reference>
<evidence type="ECO:0000313" key="3">
    <source>
        <dbReference type="Proteomes" id="UP000198549"/>
    </source>
</evidence>
<dbReference type="AlphaFoldDB" id="A0A1H0UNA8"/>
<dbReference type="EMBL" id="LT629709">
    <property type="protein sequence ID" value="SDP67782.1"/>
    <property type="molecule type" value="Genomic_DNA"/>
</dbReference>
<evidence type="ECO:0000313" key="1">
    <source>
        <dbReference type="EMBL" id="KAB0488385.1"/>
    </source>
</evidence>
<evidence type="ECO:0000313" key="4">
    <source>
        <dbReference type="Proteomes" id="UP000460142"/>
    </source>
</evidence>
<evidence type="ECO:0000313" key="2">
    <source>
        <dbReference type="EMBL" id="SDP67782.1"/>
    </source>
</evidence>
<dbReference type="RefSeq" id="WP_083659283.1">
    <property type="nucleotide sequence ID" value="NZ_LT629709.1"/>
</dbReference>
<dbReference type="InterPro" id="IPR010727">
    <property type="entry name" value="DUF1302"/>
</dbReference>
<dbReference type="EMBL" id="VZPS01000001">
    <property type="protein sequence ID" value="KAB0488385.1"/>
    <property type="molecule type" value="Genomic_DNA"/>
</dbReference>
<gene>
    <name evidence="1" type="ORF">F7R15_00505</name>
    <name evidence="2" type="ORF">SAMN04490202_5542</name>
</gene>
<dbReference type="Pfam" id="PF06980">
    <property type="entry name" value="DUF1302"/>
    <property type="match status" value="1"/>
</dbReference>
<proteinExistence type="predicted"/>
<dbReference type="OrthoDB" id="7052179at2"/>
<dbReference type="Proteomes" id="UP000460142">
    <property type="component" value="Unassembled WGS sequence"/>
</dbReference>
<dbReference type="Proteomes" id="UP000198549">
    <property type="component" value="Chromosome I"/>
</dbReference>
<protein>
    <submittedName>
        <fullName evidence="1">DUF1302 domain-containing protein</fullName>
    </submittedName>
</protein>
<sequence length="564" mass="61604">MIVKKTRESGALACAQRQDSESHQFQHRALACAVVTAMTAFAAPMASAFEFNTGVEDLKIRWDNTIKYSAAWRVKDQSSKLTGDANQDDGDRNFDKGMISNRMDLFSEFDLTKNNMGLRVSGAGWYDSIYNRKNDNDSPFTNNSRSVDYNEFTSETEKLHGRKAELLDAFVFGKTEIGDMPTTIRVGQHTVLYGESLFYGANGIAGGQAPTDIVKLLSVPGTQFKELVRPVPQISGQIQLRDNLALGAYYQVHWEADRLPAAGSYFSTVDILDDGGEQILAGPGSSFIRGKDKKASNSGQGGLQLRFRPEDIDGEFGLYAIQYNAKSPVVHASLSPAFAPDTYELVYPEKIKALGVSFSTTVGDTNVAGEFSVRDNMPLVPHAGSVTVLPGEQINNNNHPLYPVGRTAHGQVSWIALLDAGPLWEGGNFLGEVAWNRRLSITKNADALDPNATRDAGAVRMIFEPAYYQVLDGVDLTVPIGVGYGLFGKSSVINPGFSVNHGGDFSVGLKADYLKTWKLSLMYTTFFGTEETGVVPANSADQSYSYDQSLKDRDFIAFSVQRSL</sequence>
<reference evidence="1 4" key="2">
    <citation type="submission" date="2019-09" db="EMBL/GenBank/DDBJ databases">
        <title>Draft genome sequences of 48 bacterial type strains from the CCUG.</title>
        <authorList>
            <person name="Tunovic T."/>
            <person name="Pineiro-Iglesias B."/>
            <person name="Unosson C."/>
            <person name="Inganas E."/>
            <person name="Ohlen M."/>
            <person name="Cardew S."/>
            <person name="Jensie-Markopoulos S."/>
            <person name="Salva-Serra F."/>
            <person name="Jaen-Luchoro D."/>
            <person name="Karlsson R."/>
            <person name="Svensson-Stadler L."/>
            <person name="Chun J."/>
            <person name="Moore E."/>
        </authorList>
    </citation>
    <scope>NUCLEOTIDE SEQUENCE [LARGE SCALE GENOMIC DNA]</scope>
    <source>
        <strain evidence="1 4">CCUG 53116</strain>
    </source>
</reference>